<protein>
    <submittedName>
        <fullName evidence="2">Uncharacterized protein</fullName>
    </submittedName>
</protein>
<feature type="compositionally biased region" description="Polar residues" evidence="1">
    <location>
        <begin position="523"/>
        <end position="540"/>
    </location>
</feature>
<dbReference type="AlphaFoldDB" id="A0AAD4FBE0"/>
<gene>
    <name evidence="2" type="ORF">G6011_02891</name>
</gene>
<feature type="compositionally biased region" description="Polar residues" evidence="1">
    <location>
        <begin position="41"/>
        <end position="50"/>
    </location>
</feature>
<feature type="compositionally biased region" description="Polar residues" evidence="1">
    <location>
        <begin position="195"/>
        <end position="212"/>
    </location>
</feature>
<evidence type="ECO:0000313" key="2">
    <source>
        <dbReference type="EMBL" id="KAG9186335.1"/>
    </source>
</evidence>
<feature type="compositionally biased region" description="Basic and acidic residues" evidence="1">
    <location>
        <begin position="326"/>
        <end position="336"/>
    </location>
</feature>
<evidence type="ECO:0000256" key="1">
    <source>
        <dbReference type="SAM" id="MobiDB-lite"/>
    </source>
</evidence>
<sequence length="1142" mass="126323">MATKLCCTAEQDERSDSPELPNARVSQPTPAHRPLIPKDNGSPNSRFTSARSDELQELHEIFHNARDSDSDRAMPMRALRARFSRPSMHSIRSLHKMTSMRSLLRRKFSKELHKKTSGVSSKQKSVASIPDTVVKQLKDPNQQLQITKDDLRKDLLSDKKPEEGGYDSDAEVLDDIAKDFGKKSPSKRPSIHSVDWTTTTASKSTPESSAKGRTSAELKRDLFPYSINKPQAVPLSSRFTQVFSTPNLRSTTSGERERRVRRSHSATFMGLPKPSPISPLRLPSLTNHDSTGIPWAEVMHKSLRLSQFPAPPRHISPEASTNTLKNDGHSKGDLFRHQKQNGTASASSRKAVEPSAVPSARTVEIRVQQPTSVASPRPSTSVRGGLREDSPCRKGRQAKEGEEDDEDNNPRRSVHLHSMRISHHLRSGSLLSWDQLADAPGLPTPPRVFRERTISDQSRTSPPNRQIARYDRQTSSSGFASTKVPSKWGNVLPHDVDARPDVASSIYSSRPQSPPDSYGGSMVTLSRTGTENQAFSISSSDLRRPRRSASFPTDNEDTPRPAKRHGLTGLITVTGQSIESSSLAVPVPLARKNSVADTKASKFREEFSPSPPKKKISQSVSIIKFLNPKRLSGRSQSEANLQPQALLAAMDGPSDTLAIPVATERSHTRSLTSFQAEQDALGKNKGANNVWDRALQAHQEEKASLFLPKNKDLAVHASPFRERSGSVSIRRASVEGLNPASRADDRSSTRVSTLCPTLQTPIEEPSEGLYTLVSRRSAMAGRDDISVGHQAAAAFERQGDSTEIVGAWGRYPSHTRRDRTASAGKADNVQPRDFALEAAIKFASAENDEDLVDPTERRPSTPLLPGEKKKKKKVGSGRIAKSNSMTFGKTLIKNYAKIFRSQSTEFQRHGRGHRSSIASGGILEHPELELLPHVWTGEVHKDNTDTQGLDFERPVLKNEPSVKVARSKGKLQADDSMSTLRPRRNSSAPNLNEMSFRDGAADLRHAGDQARVWSVYYENCVDTYPRLSMDTNRAPEDLSHPDRLSFDSRRASMRSRAMPIHIPKHSRKASQMSQMSSGSRVKSFTSQDQNDNACEARSLVSVRRSTMDLISKFKEQEATEHERILSFSRMDSGRARESVAAL</sequence>
<feature type="compositionally biased region" description="Polar residues" evidence="1">
    <location>
        <begin position="975"/>
        <end position="993"/>
    </location>
</feature>
<reference evidence="2" key="1">
    <citation type="submission" date="2021-07" db="EMBL/GenBank/DDBJ databases">
        <title>Genome Resource of American Ginseng Black Spot Pathogen Alternaria panax.</title>
        <authorList>
            <person name="Qiu C."/>
            <person name="Wang W."/>
            <person name="Liu Z."/>
        </authorList>
    </citation>
    <scope>NUCLEOTIDE SEQUENCE</scope>
    <source>
        <strain evidence="2">BNCC115425</strain>
    </source>
</reference>
<organism evidence="2 3">
    <name type="scientific">Alternaria panax</name>
    <dbReference type="NCBI Taxonomy" id="48097"/>
    <lineage>
        <taxon>Eukaryota</taxon>
        <taxon>Fungi</taxon>
        <taxon>Dikarya</taxon>
        <taxon>Ascomycota</taxon>
        <taxon>Pezizomycotina</taxon>
        <taxon>Dothideomycetes</taxon>
        <taxon>Pleosporomycetidae</taxon>
        <taxon>Pleosporales</taxon>
        <taxon>Pleosporineae</taxon>
        <taxon>Pleosporaceae</taxon>
        <taxon>Alternaria</taxon>
        <taxon>Alternaria sect. Panax</taxon>
    </lineage>
</organism>
<dbReference type="EMBL" id="JAANER010000009">
    <property type="protein sequence ID" value="KAG9186335.1"/>
    <property type="molecule type" value="Genomic_DNA"/>
</dbReference>
<feature type="compositionally biased region" description="Basic and acidic residues" evidence="1">
    <location>
        <begin position="147"/>
        <end position="163"/>
    </location>
</feature>
<feature type="region of interest" description="Disordered" evidence="1">
    <location>
        <begin position="437"/>
        <end position="491"/>
    </location>
</feature>
<feature type="region of interest" description="Disordered" evidence="1">
    <location>
        <begin position="505"/>
        <end position="565"/>
    </location>
</feature>
<feature type="compositionally biased region" description="Acidic residues" evidence="1">
    <location>
        <begin position="164"/>
        <end position="174"/>
    </location>
</feature>
<feature type="compositionally biased region" description="Basic and acidic residues" evidence="1">
    <location>
        <begin position="385"/>
        <end position="400"/>
    </location>
</feature>
<keyword evidence="3" id="KW-1185">Reference proteome</keyword>
<feature type="compositionally biased region" description="Polar residues" evidence="1">
    <location>
        <begin position="455"/>
        <end position="464"/>
    </location>
</feature>
<name>A0AAD4FBE0_9PLEO</name>
<feature type="region of interest" description="Disordered" evidence="1">
    <location>
        <begin position="847"/>
        <end position="880"/>
    </location>
</feature>
<dbReference type="Proteomes" id="UP001199106">
    <property type="component" value="Unassembled WGS sequence"/>
</dbReference>
<feature type="region of interest" description="Disordered" evidence="1">
    <location>
        <begin position="961"/>
        <end position="994"/>
    </location>
</feature>
<feature type="region of interest" description="Disordered" evidence="1">
    <location>
        <begin position="308"/>
        <end position="411"/>
    </location>
</feature>
<comment type="caution">
    <text evidence="2">The sequence shown here is derived from an EMBL/GenBank/DDBJ whole genome shotgun (WGS) entry which is preliminary data.</text>
</comment>
<proteinExistence type="predicted"/>
<feature type="region of interest" description="Disordered" evidence="1">
    <location>
        <begin position="247"/>
        <end position="282"/>
    </location>
</feature>
<evidence type="ECO:0000313" key="3">
    <source>
        <dbReference type="Proteomes" id="UP001199106"/>
    </source>
</evidence>
<feature type="compositionally biased region" description="Polar residues" evidence="1">
    <location>
        <begin position="368"/>
        <end position="382"/>
    </location>
</feature>
<feature type="region of interest" description="Disordered" evidence="1">
    <location>
        <begin position="1"/>
        <end position="52"/>
    </location>
</feature>
<feature type="compositionally biased region" description="Polar residues" evidence="1">
    <location>
        <begin position="473"/>
        <end position="484"/>
    </location>
</feature>
<feature type="region of interest" description="Disordered" evidence="1">
    <location>
        <begin position="137"/>
        <end position="216"/>
    </location>
</feature>
<accession>A0AAD4FBE0</accession>